<feature type="transmembrane region" description="Helical" evidence="8">
    <location>
        <begin position="254"/>
        <end position="276"/>
    </location>
</feature>
<proteinExistence type="inferred from homology"/>
<dbReference type="SUPFAM" id="SSF161098">
    <property type="entry name" value="MetI-like"/>
    <property type="match status" value="2"/>
</dbReference>
<dbReference type="Pfam" id="PF00528">
    <property type="entry name" value="BPD_transp_1"/>
    <property type="match status" value="2"/>
</dbReference>
<feature type="transmembrane region" description="Helical" evidence="8">
    <location>
        <begin position="197"/>
        <end position="216"/>
    </location>
</feature>
<evidence type="ECO:0000256" key="8">
    <source>
        <dbReference type="RuleBase" id="RU363032"/>
    </source>
</evidence>
<feature type="transmembrane region" description="Helical" evidence="8">
    <location>
        <begin position="463"/>
        <end position="483"/>
    </location>
</feature>
<keyword evidence="5 8" id="KW-1133">Transmembrane helix</keyword>
<evidence type="ECO:0000313" key="11">
    <source>
        <dbReference type="Proteomes" id="UP000253437"/>
    </source>
</evidence>
<feature type="transmembrane region" description="Helical" evidence="8">
    <location>
        <begin position="410"/>
        <end position="429"/>
    </location>
</feature>
<keyword evidence="4 8" id="KW-0812">Transmembrane</keyword>
<feature type="transmembrane region" description="Helical" evidence="8">
    <location>
        <begin position="118"/>
        <end position="140"/>
    </location>
</feature>
<dbReference type="CDD" id="cd06261">
    <property type="entry name" value="TM_PBP2"/>
    <property type="match status" value="1"/>
</dbReference>
<protein>
    <submittedName>
        <fullName evidence="10">ABC transporter permease subunit</fullName>
    </submittedName>
</protein>
<name>A0A8B3DAP2_VIBHA</name>
<sequence>MSSVANMRSRWSACMPEWFTRFLSRFLSLGVVVVLVGLMPDIAGIDPSQSILRARAGAQQLLTAEALQAIREDLQLDRSAAERLWDWLTLAMQGDLGVSWVSGASVMESVQQTAKTSLLLMLTALGMAFVMCMASVLYTVRRWQQNRLATQGLGHHDTLSSVLVSLPEYVIASLLIMVFSIWLGWFPPYGWQGVQNLWLPSLAMALPAAGLFGRLLNDSLKRVLDEPWVITWLSANVSKFQILRFALWRAVSNLIPQIAMTVIGLTGGAVAVEQVFSIPGIGRLILGAAKSQDLPMLQGGLLVLLVFSMLISSASILLQRWLLGHSVTSGKLISSHSTFRFTQSTTKRIVSATIFVLLIGCAGWALMRDPYTIQFTRLESPSFAAPFGADAVGRDLLARVGGGMMSTIKMGIIATFLSLVIGLLLGFVTRYSQGLIEITKGVPYIVAGLLIAGLTAMNPNSALIAIVMVSWAPLAAHCASLLMEAKAQPYTHLAPIWGTSQWRVLRYYLLPYVLPPLIRHAFLRLPYITLSLTSLSFIGLGVKPPEPEWGLLIAENLPYIERSPLGVLLPISGLVLMAIAINLLFDD</sequence>
<evidence type="ECO:0000259" key="9">
    <source>
        <dbReference type="PROSITE" id="PS50928"/>
    </source>
</evidence>
<dbReference type="PROSITE" id="PS50928">
    <property type="entry name" value="ABC_TM1"/>
    <property type="match status" value="1"/>
</dbReference>
<dbReference type="GO" id="GO:0055085">
    <property type="term" value="P:transmembrane transport"/>
    <property type="evidence" value="ECO:0007669"/>
    <property type="project" value="InterPro"/>
</dbReference>
<feature type="transmembrane region" description="Helical" evidence="8">
    <location>
        <begin position="161"/>
        <end position="185"/>
    </location>
</feature>
<dbReference type="GO" id="GO:0005886">
    <property type="term" value="C:plasma membrane"/>
    <property type="evidence" value="ECO:0007669"/>
    <property type="project" value="UniProtKB-SubCell"/>
</dbReference>
<accession>A0A8B3DAP2</accession>
<evidence type="ECO:0000256" key="7">
    <source>
        <dbReference type="ARBA" id="ARBA00024202"/>
    </source>
</evidence>
<evidence type="ECO:0000256" key="4">
    <source>
        <dbReference type="ARBA" id="ARBA00022692"/>
    </source>
</evidence>
<dbReference type="EMBL" id="QOUW02000120">
    <property type="protein sequence ID" value="RIW06399.1"/>
    <property type="molecule type" value="Genomic_DNA"/>
</dbReference>
<evidence type="ECO:0000256" key="6">
    <source>
        <dbReference type="ARBA" id="ARBA00023136"/>
    </source>
</evidence>
<feature type="transmembrane region" description="Helical" evidence="8">
    <location>
        <begin position="441"/>
        <end position="457"/>
    </location>
</feature>
<gene>
    <name evidence="10" type="ORF">DS957_021840</name>
</gene>
<feature type="transmembrane region" description="Helical" evidence="8">
    <location>
        <begin position="349"/>
        <end position="367"/>
    </location>
</feature>
<evidence type="ECO:0000256" key="3">
    <source>
        <dbReference type="ARBA" id="ARBA00022475"/>
    </source>
</evidence>
<dbReference type="RefSeq" id="WP_114092790.1">
    <property type="nucleotide sequence ID" value="NZ_QOUW02000120.1"/>
</dbReference>
<feature type="transmembrane region" description="Helical" evidence="8">
    <location>
        <begin position="565"/>
        <end position="585"/>
    </location>
</feature>
<dbReference type="InterPro" id="IPR035906">
    <property type="entry name" value="MetI-like_sf"/>
</dbReference>
<reference evidence="10 11" key="1">
    <citation type="submission" date="2018-08" db="EMBL/GenBank/DDBJ databases">
        <title>Vibrio harveyi strains pathogenic to white snook Centropomus viridis Lockington (1877) and potential probiotic bacteria.</title>
        <authorList>
            <person name="Soto-Rodriguez S."/>
            <person name="Gomez-Gil B."/>
            <person name="Lozano-Olvera R."/>
        </authorList>
    </citation>
    <scope>NUCLEOTIDE SEQUENCE [LARGE SCALE GENOMIC DNA]</scope>
    <source>
        <strain evidence="10 11">CAIM 1508</strain>
    </source>
</reference>
<keyword evidence="2 8" id="KW-0813">Transport</keyword>
<dbReference type="AlphaFoldDB" id="A0A8B3DAP2"/>
<organism evidence="10 11">
    <name type="scientific">Vibrio harveyi</name>
    <name type="common">Beneckea harveyi</name>
    <dbReference type="NCBI Taxonomy" id="669"/>
    <lineage>
        <taxon>Bacteria</taxon>
        <taxon>Pseudomonadati</taxon>
        <taxon>Pseudomonadota</taxon>
        <taxon>Gammaproteobacteria</taxon>
        <taxon>Vibrionales</taxon>
        <taxon>Vibrionaceae</taxon>
        <taxon>Vibrio</taxon>
    </lineage>
</organism>
<keyword evidence="3" id="KW-1003">Cell membrane</keyword>
<evidence type="ECO:0000313" key="10">
    <source>
        <dbReference type="EMBL" id="RIW06399.1"/>
    </source>
</evidence>
<dbReference type="Gene3D" id="1.10.3720.10">
    <property type="entry name" value="MetI-like"/>
    <property type="match status" value="2"/>
</dbReference>
<evidence type="ECO:0000256" key="1">
    <source>
        <dbReference type="ARBA" id="ARBA00004651"/>
    </source>
</evidence>
<feature type="transmembrane region" description="Helical" evidence="8">
    <location>
        <begin position="296"/>
        <end position="318"/>
    </location>
</feature>
<comment type="similarity">
    <text evidence="7">Belongs to the binding-protein-dependent transport system permease family. OppBC subfamily.</text>
</comment>
<dbReference type="PANTHER" id="PTHR43163">
    <property type="entry name" value="DIPEPTIDE TRANSPORT SYSTEM PERMEASE PROTEIN DPPB-RELATED"/>
    <property type="match status" value="1"/>
</dbReference>
<dbReference type="InterPro" id="IPR000515">
    <property type="entry name" value="MetI-like"/>
</dbReference>
<comment type="caution">
    <text evidence="10">The sequence shown here is derived from an EMBL/GenBank/DDBJ whole genome shotgun (WGS) entry which is preliminary data.</text>
</comment>
<evidence type="ECO:0000256" key="5">
    <source>
        <dbReference type="ARBA" id="ARBA00022989"/>
    </source>
</evidence>
<comment type="subcellular location">
    <subcellularLocation>
        <location evidence="1 8">Cell membrane</location>
        <topology evidence="1 8">Multi-pass membrane protein</topology>
    </subcellularLocation>
</comment>
<evidence type="ECO:0000256" key="2">
    <source>
        <dbReference type="ARBA" id="ARBA00022448"/>
    </source>
</evidence>
<feature type="domain" description="ABC transmembrane type-1" evidence="9">
    <location>
        <begin position="400"/>
        <end position="585"/>
    </location>
</feature>
<dbReference type="PANTHER" id="PTHR43163:SF6">
    <property type="entry name" value="DIPEPTIDE TRANSPORT SYSTEM PERMEASE PROTEIN DPPB-RELATED"/>
    <property type="match status" value="1"/>
</dbReference>
<keyword evidence="6 8" id="KW-0472">Membrane</keyword>
<dbReference type="Proteomes" id="UP000253437">
    <property type="component" value="Unassembled WGS sequence"/>
</dbReference>